<gene>
    <name evidence="1" type="ORF">MFU01_66940</name>
</gene>
<reference evidence="1 2" key="1">
    <citation type="submission" date="2019-07" db="EMBL/GenBank/DDBJ databases">
        <title>Whole genome shotgun sequence of Myxococcus fulvus NBRC 100333.</title>
        <authorList>
            <person name="Hosoyama A."/>
            <person name="Uohara A."/>
            <person name="Ohji S."/>
            <person name="Ichikawa N."/>
        </authorList>
    </citation>
    <scope>NUCLEOTIDE SEQUENCE [LARGE SCALE GENOMIC DNA]</scope>
    <source>
        <strain evidence="1 2">NBRC 100333</strain>
    </source>
</reference>
<sequence>MSEAGMVSRVRFAGGCSVTGGFFCAGRFGLAEALTGAGDSADASQAHRSMTRAEP</sequence>
<comment type="caution">
    <text evidence="1">The sequence shown here is derived from an EMBL/GenBank/DDBJ whole genome shotgun (WGS) entry which is preliminary data.</text>
</comment>
<name>A0A511TC00_MYXFU</name>
<protein>
    <submittedName>
        <fullName evidence="1">Uncharacterized protein</fullName>
    </submittedName>
</protein>
<evidence type="ECO:0000313" key="2">
    <source>
        <dbReference type="Proteomes" id="UP000321514"/>
    </source>
</evidence>
<dbReference type="AlphaFoldDB" id="A0A511TC00"/>
<dbReference type="Proteomes" id="UP000321514">
    <property type="component" value="Unassembled WGS sequence"/>
</dbReference>
<evidence type="ECO:0000313" key="1">
    <source>
        <dbReference type="EMBL" id="GEN11657.1"/>
    </source>
</evidence>
<accession>A0A511TC00</accession>
<organism evidence="1 2">
    <name type="scientific">Myxococcus fulvus</name>
    <dbReference type="NCBI Taxonomy" id="33"/>
    <lineage>
        <taxon>Bacteria</taxon>
        <taxon>Pseudomonadati</taxon>
        <taxon>Myxococcota</taxon>
        <taxon>Myxococcia</taxon>
        <taxon>Myxococcales</taxon>
        <taxon>Cystobacterineae</taxon>
        <taxon>Myxococcaceae</taxon>
        <taxon>Myxococcus</taxon>
    </lineage>
</organism>
<dbReference type="EMBL" id="BJXR01000049">
    <property type="protein sequence ID" value="GEN11657.1"/>
    <property type="molecule type" value="Genomic_DNA"/>
</dbReference>
<proteinExistence type="predicted"/>